<dbReference type="EMBL" id="MU274921">
    <property type="protein sequence ID" value="KAI0086794.1"/>
    <property type="molecule type" value="Genomic_DNA"/>
</dbReference>
<accession>A0ACB8TXU8</accession>
<gene>
    <name evidence="1" type="ORF">BDY19DRAFT_958730</name>
</gene>
<organism evidence="1 2">
    <name type="scientific">Irpex rosettiformis</name>
    <dbReference type="NCBI Taxonomy" id="378272"/>
    <lineage>
        <taxon>Eukaryota</taxon>
        <taxon>Fungi</taxon>
        <taxon>Dikarya</taxon>
        <taxon>Basidiomycota</taxon>
        <taxon>Agaricomycotina</taxon>
        <taxon>Agaricomycetes</taxon>
        <taxon>Polyporales</taxon>
        <taxon>Irpicaceae</taxon>
        <taxon>Irpex</taxon>
    </lineage>
</organism>
<reference evidence="1" key="1">
    <citation type="journal article" date="2021" name="Environ. Microbiol.">
        <title>Gene family expansions and transcriptome signatures uncover fungal adaptations to wood decay.</title>
        <authorList>
            <person name="Hage H."/>
            <person name="Miyauchi S."/>
            <person name="Viragh M."/>
            <person name="Drula E."/>
            <person name="Min B."/>
            <person name="Chaduli D."/>
            <person name="Navarro D."/>
            <person name="Favel A."/>
            <person name="Norest M."/>
            <person name="Lesage-Meessen L."/>
            <person name="Balint B."/>
            <person name="Merenyi Z."/>
            <person name="de Eugenio L."/>
            <person name="Morin E."/>
            <person name="Martinez A.T."/>
            <person name="Baldrian P."/>
            <person name="Stursova M."/>
            <person name="Martinez M.J."/>
            <person name="Novotny C."/>
            <person name="Magnuson J.K."/>
            <person name="Spatafora J.W."/>
            <person name="Maurice S."/>
            <person name="Pangilinan J."/>
            <person name="Andreopoulos W."/>
            <person name="LaButti K."/>
            <person name="Hundley H."/>
            <person name="Na H."/>
            <person name="Kuo A."/>
            <person name="Barry K."/>
            <person name="Lipzen A."/>
            <person name="Henrissat B."/>
            <person name="Riley R."/>
            <person name="Ahrendt S."/>
            <person name="Nagy L.G."/>
            <person name="Grigoriev I.V."/>
            <person name="Martin F."/>
            <person name="Rosso M.N."/>
        </authorList>
    </citation>
    <scope>NUCLEOTIDE SEQUENCE</scope>
    <source>
        <strain evidence="1">CBS 384.51</strain>
    </source>
</reference>
<evidence type="ECO:0000313" key="1">
    <source>
        <dbReference type="EMBL" id="KAI0086794.1"/>
    </source>
</evidence>
<proteinExistence type="predicted"/>
<comment type="caution">
    <text evidence="1">The sequence shown here is derived from an EMBL/GenBank/DDBJ whole genome shotgun (WGS) entry which is preliminary data.</text>
</comment>
<name>A0ACB8TXU8_9APHY</name>
<protein>
    <submittedName>
        <fullName evidence="1">UbiA prenyltransferase family-domain-containing protein</fullName>
    </submittedName>
</protein>
<dbReference type="Proteomes" id="UP001055072">
    <property type="component" value="Unassembled WGS sequence"/>
</dbReference>
<keyword evidence="2" id="KW-1185">Reference proteome</keyword>
<evidence type="ECO:0000313" key="2">
    <source>
        <dbReference type="Proteomes" id="UP001055072"/>
    </source>
</evidence>
<sequence>MISPIDLQYMPSSLTAISLAGPHLRLNIPGISNLFRFIARHIHTAILFTWTDYKTIFLPITVFGCATAPVQSIGHLLQACLWIWLHLLLCNVSNQASSKSEDLVNRPWRPLPAGRVNDSQIKILRVTMIGLCISWSLALYGVEIMLVTLGLVLTTYAYDEMGLARSPVGKNFCNIWGYVSFETAAVRLMGSELSFDHVARVAVCLSGTLIFSTIQAQDFPDVEGDKAAGRVTLPIYAPELSRVFTLLIIPLWSAGLSWYWGVGWVTKVATVLLGCLVGVRYYAWRTPKSDRRSYLIFNVWLGAMSILPLHARFGVFAF</sequence>